<dbReference type="InterPro" id="IPR036390">
    <property type="entry name" value="WH_DNA-bd_sf"/>
</dbReference>
<name>K6XIF9_9ACTN</name>
<evidence type="ECO:0000313" key="6">
    <source>
        <dbReference type="Proteomes" id="UP000035058"/>
    </source>
</evidence>
<evidence type="ECO:0000256" key="3">
    <source>
        <dbReference type="ARBA" id="ARBA00023163"/>
    </source>
</evidence>
<dbReference type="SUPFAM" id="SSF46785">
    <property type="entry name" value="Winged helix' DNA-binding domain"/>
    <property type="match status" value="2"/>
</dbReference>
<dbReference type="RefSeq" id="WP_006864910.1">
    <property type="nucleotide sequence ID" value="NZ_BAHE01000002.1"/>
</dbReference>
<keyword evidence="2" id="KW-0238">DNA-binding</keyword>
<comment type="caution">
    <text evidence="5">The sequence shown here is derived from an EMBL/GenBank/DDBJ whole genome shotgun (WGS) entry which is preliminary data.</text>
</comment>
<dbReference type="Pfam" id="PF01638">
    <property type="entry name" value="HxlR"/>
    <property type="match status" value="2"/>
</dbReference>
<dbReference type="GO" id="GO:0003677">
    <property type="term" value="F:DNA binding"/>
    <property type="evidence" value="ECO:0007669"/>
    <property type="project" value="UniProtKB-KW"/>
</dbReference>
<dbReference type="AlphaFoldDB" id="K6XIF9"/>
<dbReference type="PANTHER" id="PTHR33204:SF18">
    <property type="entry name" value="TRANSCRIPTIONAL REGULATORY PROTEIN"/>
    <property type="match status" value="1"/>
</dbReference>
<keyword evidence="6" id="KW-1185">Reference proteome</keyword>
<organism evidence="5 6">
    <name type="scientific">Gordonia namibiensis NBRC 108229</name>
    <dbReference type="NCBI Taxonomy" id="1208314"/>
    <lineage>
        <taxon>Bacteria</taxon>
        <taxon>Bacillati</taxon>
        <taxon>Actinomycetota</taxon>
        <taxon>Actinomycetes</taxon>
        <taxon>Mycobacteriales</taxon>
        <taxon>Gordoniaceae</taxon>
        <taxon>Gordonia</taxon>
    </lineage>
</organism>
<gene>
    <name evidence="5" type="ORF">GONAM_02_01520</name>
</gene>
<sequence>MEPDRDSFTSLEPGGDNAIAVTLGILGDEWNLWILRHAVEGAKRYGDWMREGAISNSVLSARLGALTDKGLFDRVQYAHRPDRYEYVLTRRGADIWTVLLTMWAWEQTWAPPATPPLPRMRHIGCGEFFSPATTCGECGAGVEAHDVVAELGPSGAWPRSVPASITRRRSAGAKQPSQVIPHTMELIGDRWSAAILGALFLGARRFGEFSERTSAPPTMVADRLARFVRLGAIDTEPNPDRPDWVSYRLTPKGVAFFPVVVFMITWGQRWFRAPEGPALIFTHRGTGHEFRPRLACDRCGEELTASAVSIEPVAD</sequence>
<evidence type="ECO:0000313" key="5">
    <source>
        <dbReference type="EMBL" id="GAB98629.1"/>
    </source>
</evidence>
<proteinExistence type="predicted"/>
<reference evidence="5 6" key="1">
    <citation type="submission" date="2012-08" db="EMBL/GenBank/DDBJ databases">
        <title>Whole genome shotgun sequence of Gordonia namibiensis NBRC 108229.</title>
        <authorList>
            <person name="Isaki-Nakamura S."/>
            <person name="Hosoyama A."/>
            <person name="Tsuchikane K."/>
            <person name="Katsumata H."/>
            <person name="Baba S."/>
            <person name="Yamazaki S."/>
            <person name="Fujita N."/>
        </authorList>
    </citation>
    <scope>NUCLEOTIDE SEQUENCE [LARGE SCALE GENOMIC DNA]</scope>
    <source>
        <strain evidence="5 6">NBRC 108229</strain>
    </source>
</reference>
<dbReference type="PROSITE" id="PS51118">
    <property type="entry name" value="HTH_HXLR"/>
    <property type="match status" value="2"/>
</dbReference>
<accession>K6XIF9</accession>
<dbReference type="Proteomes" id="UP000035058">
    <property type="component" value="Unassembled WGS sequence"/>
</dbReference>
<feature type="domain" description="HTH hxlR-type" evidence="4">
    <location>
        <begin position="12"/>
        <end position="114"/>
    </location>
</feature>
<dbReference type="InterPro" id="IPR036388">
    <property type="entry name" value="WH-like_DNA-bd_sf"/>
</dbReference>
<dbReference type="Gene3D" id="1.10.10.10">
    <property type="entry name" value="Winged helix-like DNA-binding domain superfamily/Winged helix DNA-binding domain"/>
    <property type="match status" value="2"/>
</dbReference>
<evidence type="ECO:0000259" key="4">
    <source>
        <dbReference type="PROSITE" id="PS51118"/>
    </source>
</evidence>
<evidence type="ECO:0000256" key="2">
    <source>
        <dbReference type="ARBA" id="ARBA00023125"/>
    </source>
</evidence>
<keyword evidence="1" id="KW-0805">Transcription regulation</keyword>
<dbReference type="InterPro" id="IPR002577">
    <property type="entry name" value="HTH_HxlR"/>
</dbReference>
<protein>
    <submittedName>
        <fullName evidence="5">Putative HxlR family transcriptional regulator</fullName>
    </submittedName>
</protein>
<keyword evidence="3" id="KW-0804">Transcription</keyword>
<dbReference type="PANTHER" id="PTHR33204">
    <property type="entry name" value="TRANSCRIPTIONAL REGULATOR, MARR FAMILY"/>
    <property type="match status" value="1"/>
</dbReference>
<evidence type="ECO:0000256" key="1">
    <source>
        <dbReference type="ARBA" id="ARBA00023015"/>
    </source>
</evidence>
<dbReference type="EMBL" id="BAHE01000002">
    <property type="protein sequence ID" value="GAB98629.1"/>
    <property type="molecule type" value="Genomic_DNA"/>
</dbReference>
<feature type="domain" description="HTH hxlR-type" evidence="4">
    <location>
        <begin position="175"/>
        <end position="275"/>
    </location>
</feature>